<feature type="compositionally biased region" description="Pro residues" evidence="1">
    <location>
        <begin position="509"/>
        <end position="520"/>
    </location>
</feature>
<name>A0A167SD22_CALVF</name>
<sequence length="669" mass="72460">MWISSMYRDVLWQDGEVIRGALLPKRSQEGVSIQSPQEVHSPAAEWPSASLAGPASISQEAAPRGYVDAPRRVDMPVPLAAGSYIPTAQSFPATRVSNDMAFPPVIPARSLIHAQQPVRRDPTAAPFSSLDEARYGPARHDVQTNQLVPHQNTLSHVSSVPDSGTAHAIDALLDLRVPKVHQDQTQLVARLAQRQDLDPPRVTRLGYPVPRFAQVAWDFEPPAPPTYTSPMATEPTCVAAHPPTLPTSMGYPAGHAPVTTFPNTTTDPPPRPLSPIHFMSLSAKLCRAKAEDERKPASERNTFHLMPAPKYEEQVPFNLYTFCGQSLGLVGPRAARFGGRRPQLPPGVKFEDMQPYPDMSDAARIRAKTAEMQKQAETKLETPVNPGVKFEDMQPYPDMSDAARIRAKTAEMQKQAEIKLETPVNPNHPIPTVTVRTLPPEPQPMRAIPIPPPLDLSSYFRQPPPPPPSGMSQYHPSVTASYSSSAQQPPSSSPPATERPTPTFSQMPFEPPAINQPPEPTRLEQPFQTIPLLPARPGTSIAPAQGEPDDGSRDGIPHPFAAADIIMGDYRPPSVVSLASTMSLASHHARPKRPRVASPEAQIVQNKRQRRSTITAHVRHKRTGSDGSSGSGRSGEASGSAGSGGSKVCPIDLTDDPMGDTIDLTGEDD</sequence>
<feature type="compositionally biased region" description="Basic residues" evidence="1">
    <location>
        <begin position="607"/>
        <end position="622"/>
    </location>
</feature>
<evidence type="ECO:0000256" key="1">
    <source>
        <dbReference type="SAM" id="MobiDB-lite"/>
    </source>
</evidence>
<feature type="region of interest" description="Disordered" evidence="1">
    <location>
        <begin position="586"/>
        <end position="669"/>
    </location>
</feature>
<dbReference type="Proteomes" id="UP000076738">
    <property type="component" value="Unassembled WGS sequence"/>
</dbReference>
<dbReference type="AlphaFoldDB" id="A0A167SD22"/>
<evidence type="ECO:0000313" key="2">
    <source>
        <dbReference type="EMBL" id="KZP01800.1"/>
    </source>
</evidence>
<evidence type="ECO:0000313" key="3">
    <source>
        <dbReference type="Proteomes" id="UP000076738"/>
    </source>
</evidence>
<gene>
    <name evidence="2" type="ORF">CALVIDRAFT_17944</name>
</gene>
<keyword evidence="3" id="KW-1185">Reference proteome</keyword>
<feature type="compositionally biased region" description="Low complexity" evidence="1">
    <location>
        <begin position="480"/>
        <end position="496"/>
    </location>
</feature>
<feature type="region of interest" description="Disordered" evidence="1">
    <location>
        <begin position="423"/>
        <end position="559"/>
    </location>
</feature>
<feature type="region of interest" description="Disordered" evidence="1">
    <location>
        <begin position="376"/>
        <end position="396"/>
    </location>
</feature>
<feature type="compositionally biased region" description="Pro residues" evidence="1">
    <location>
        <begin position="439"/>
        <end position="454"/>
    </location>
</feature>
<reference evidence="2 3" key="1">
    <citation type="journal article" date="2016" name="Mol. Biol. Evol.">
        <title>Comparative Genomics of Early-Diverging Mushroom-Forming Fungi Provides Insights into the Origins of Lignocellulose Decay Capabilities.</title>
        <authorList>
            <person name="Nagy L.G."/>
            <person name="Riley R."/>
            <person name="Tritt A."/>
            <person name="Adam C."/>
            <person name="Daum C."/>
            <person name="Floudas D."/>
            <person name="Sun H."/>
            <person name="Yadav J.S."/>
            <person name="Pangilinan J."/>
            <person name="Larsson K.H."/>
            <person name="Matsuura K."/>
            <person name="Barry K."/>
            <person name="Labutti K."/>
            <person name="Kuo R."/>
            <person name="Ohm R.A."/>
            <person name="Bhattacharya S.S."/>
            <person name="Shirouzu T."/>
            <person name="Yoshinaga Y."/>
            <person name="Martin F.M."/>
            <person name="Grigoriev I.V."/>
            <person name="Hibbett D.S."/>
        </authorList>
    </citation>
    <scope>NUCLEOTIDE SEQUENCE [LARGE SCALE GENOMIC DNA]</scope>
    <source>
        <strain evidence="2 3">TUFC12733</strain>
    </source>
</reference>
<feature type="compositionally biased region" description="Polar residues" evidence="1">
    <location>
        <begin position="470"/>
        <end position="479"/>
    </location>
</feature>
<accession>A0A167SD22</accession>
<proteinExistence type="predicted"/>
<organism evidence="2 3">
    <name type="scientific">Calocera viscosa (strain TUFC12733)</name>
    <dbReference type="NCBI Taxonomy" id="1330018"/>
    <lineage>
        <taxon>Eukaryota</taxon>
        <taxon>Fungi</taxon>
        <taxon>Dikarya</taxon>
        <taxon>Basidiomycota</taxon>
        <taxon>Agaricomycotina</taxon>
        <taxon>Dacrymycetes</taxon>
        <taxon>Dacrymycetales</taxon>
        <taxon>Dacrymycetaceae</taxon>
        <taxon>Calocera</taxon>
    </lineage>
</organism>
<dbReference type="EMBL" id="KV417266">
    <property type="protein sequence ID" value="KZP01800.1"/>
    <property type="molecule type" value="Genomic_DNA"/>
</dbReference>
<protein>
    <submittedName>
        <fullName evidence="2">Uncharacterized protein</fullName>
    </submittedName>
</protein>